<evidence type="ECO:0000313" key="3">
    <source>
        <dbReference type="Proteomes" id="UP000012589"/>
    </source>
</evidence>
<proteinExistence type="predicted"/>
<dbReference type="InterPro" id="IPR002716">
    <property type="entry name" value="PIN_dom"/>
</dbReference>
<evidence type="ECO:0000259" key="1">
    <source>
        <dbReference type="Pfam" id="PF13470"/>
    </source>
</evidence>
<name>N1ZLC0_9FIRM</name>
<dbReference type="InterPro" id="IPR029060">
    <property type="entry name" value="PIN-like_dom_sf"/>
</dbReference>
<dbReference type="Proteomes" id="UP000012589">
    <property type="component" value="Unassembled WGS sequence"/>
</dbReference>
<gene>
    <name evidence="2" type="ORF">C823_06165</name>
</gene>
<dbReference type="SUPFAM" id="SSF88723">
    <property type="entry name" value="PIN domain-like"/>
    <property type="match status" value="1"/>
</dbReference>
<protein>
    <recommendedName>
        <fullName evidence="1">PIN domain-containing protein</fullName>
    </recommendedName>
</protein>
<dbReference type="EMBL" id="AQFT01000228">
    <property type="protein sequence ID" value="EMZ16666.1"/>
    <property type="molecule type" value="Genomic_DNA"/>
</dbReference>
<dbReference type="STRING" id="1235802.C823_06165"/>
<dbReference type="PATRIC" id="fig|1235802.3.peg.6522"/>
<dbReference type="eggNOG" id="COG1848">
    <property type="taxonomic scope" value="Bacteria"/>
</dbReference>
<evidence type="ECO:0000313" key="2">
    <source>
        <dbReference type="EMBL" id="EMZ16666.1"/>
    </source>
</evidence>
<dbReference type="AlphaFoldDB" id="N1ZLC0"/>
<organism evidence="2 3">
    <name type="scientific">Eubacterium plexicaudatum ASF492</name>
    <dbReference type="NCBI Taxonomy" id="1235802"/>
    <lineage>
        <taxon>Bacteria</taxon>
        <taxon>Bacillati</taxon>
        <taxon>Bacillota</taxon>
        <taxon>Clostridia</taxon>
        <taxon>Eubacteriales</taxon>
        <taxon>Eubacteriaceae</taxon>
        <taxon>Eubacterium</taxon>
    </lineage>
</organism>
<accession>N1ZLC0</accession>
<keyword evidence="3" id="KW-1185">Reference proteome</keyword>
<reference evidence="2 3" key="1">
    <citation type="journal article" date="2014" name="Genome Announc.">
        <title>Draft genome sequences of the altered schaedler flora, a defined bacterial community from gnotobiotic mice.</title>
        <authorList>
            <person name="Wannemuehler M.J."/>
            <person name="Overstreet A.M."/>
            <person name="Ward D.V."/>
            <person name="Phillips G.J."/>
        </authorList>
    </citation>
    <scope>NUCLEOTIDE SEQUENCE [LARGE SCALE GENOMIC DNA]</scope>
    <source>
        <strain evidence="2 3">ASF492</strain>
    </source>
</reference>
<feature type="domain" description="PIN" evidence="1">
    <location>
        <begin position="3"/>
        <end position="115"/>
    </location>
</feature>
<comment type="caution">
    <text evidence="2">The sequence shown here is derived from an EMBL/GenBank/DDBJ whole genome shotgun (WGS) entry which is preliminary data.</text>
</comment>
<sequence length="135" mass="15376">MVALIDTNVILNYITDREDRFRDSSKAVMDLCSQGKVDGYIAFHSLSIIWYSLRIPDEGKRMWLKDICKLLTVAGASHAQVLEAIENVQFKDFEDCLQDECARMVNADCLVTCNLKDFKMAKTKVCSPDEFITLL</sequence>
<dbReference type="HOGENOM" id="CLU_124456_3_0_9"/>
<dbReference type="Pfam" id="PF13470">
    <property type="entry name" value="PIN_3"/>
    <property type="match status" value="1"/>
</dbReference>